<dbReference type="Proteomes" id="UP000266178">
    <property type="component" value="Unassembled WGS sequence"/>
</dbReference>
<dbReference type="CDD" id="cd10917">
    <property type="entry name" value="CE4_NodB_like_6s_7s"/>
    <property type="match status" value="1"/>
</dbReference>
<keyword evidence="3" id="KW-1185">Reference proteome</keyword>
<dbReference type="InterPro" id="IPR050248">
    <property type="entry name" value="Polysacc_deacetylase_ArnD"/>
</dbReference>
<dbReference type="GO" id="GO:0005975">
    <property type="term" value="P:carbohydrate metabolic process"/>
    <property type="evidence" value="ECO:0007669"/>
    <property type="project" value="InterPro"/>
</dbReference>
<gene>
    <name evidence="2" type="primary">pgdA_1</name>
    <name evidence="2" type="ORF">Mgrana_00976</name>
</gene>
<dbReference type="GO" id="GO:0016810">
    <property type="term" value="F:hydrolase activity, acting on carbon-nitrogen (but not peptide) bonds"/>
    <property type="evidence" value="ECO:0007669"/>
    <property type="project" value="InterPro"/>
</dbReference>
<dbReference type="InterPro" id="IPR011330">
    <property type="entry name" value="Glyco_hydro/deAcase_b/a-brl"/>
</dbReference>
<dbReference type="Pfam" id="PF01522">
    <property type="entry name" value="Polysacc_deac_1"/>
    <property type="match status" value="1"/>
</dbReference>
<name>A0A399FA61_9DEIN</name>
<dbReference type="Gene3D" id="3.20.20.370">
    <property type="entry name" value="Glycoside hydrolase/deacetylase"/>
    <property type="match status" value="1"/>
</dbReference>
<evidence type="ECO:0000313" key="3">
    <source>
        <dbReference type="Proteomes" id="UP000266178"/>
    </source>
</evidence>
<dbReference type="PROSITE" id="PS51677">
    <property type="entry name" value="NODB"/>
    <property type="match status" value="1"/>
</dbReference>
<dbReference type="EC" id="3.5.1.104" evidence="2"/>
<dbReference type="EMBL" id="QWLB01000010">
    <property type="protein sequence ID" value="RIH93020.1"/>
    <property type="molecule type" value="Genomic_DNA"/>
</dbReference>
<organism evidence="2 3">
    <name type="scientific">Meiothermus granaticius NBRC 107808</name>
    <dbReference type="NCBI Taxonomy" id="1227551"/>
    <lineage>
        <taxon>Bacteria</taxon>
        <taxon>Thermotogati</taxon>
        <taxon>Deinococcota</taxon>
        <taxon>Deinococci</taxon>
        <taxon>Thermales</taxon>
        <taxon>Thermaceae</taxon>
        <taxon>Meiothermus</taxon>
    </lineage>
</organism>
<evidence type="ECO:0000313" key="2">
    <source>
        <dbReference type="EMBL" id="RIH93020.1"/>
    </source>
</evidence>
<protein>
    <submittedName>
        <fullName evidence="2">Peptidoglycan-N-acetylglucosamine deacetylase</fullName>
        <ecNumber evidence="2">3.5.1.104</ecNumber>
    </submittedName>
</protein>
<accession>A0A399FA61</accession>
<dbReference type="InterPro" id="IPR002509">
    <property type="entry name" value="NODB_dom"/>
</dbReference>
<evidence type="ECO:0000259" key="1">
    <source>
        <dbReference type="PROSITE" id="PS51677"/>
    </source>
</evidence>
<keyword evidence="2" id="KW-0378">Hydrolase</keyword>
<dbReference type="SUPFAM" id="SSF88713">
    <property type="entry name" value="Glycoside hydrolase/deacetylase"/>
    <property type="match status" value="1"/>
</dbReference>
<sequence>MRQVRLPAGEKLIALTFDDGPWPVTTEAVLDILKRYQARATFFWVGKNLERYPQIARKVVEAGHAVGDHTWSHQYHKVTPQAAAKEIDSTAALIARDTETSTRLFRPPGGNLKNGLAKYALSKGYTVVMWSVSSADTDPKAPWTAFADNVLRGARPGTIVLMHDGGGDRRRTLEALPVILEGLQQQGYRFVSVPELLAQAQPQELEASRARPAQARP</sequence>
<comment type="caution">
    <text evidence="2">The sequence shown here is derived from an EMBL/GenBank/DDBJ whole genome shotgun (WGS) entry which is preliminary data.</text>
</comment>
<proteinExistence type="predicted"/>
<reference evidence="2 3" key="1">
    <citation type="submission" date="2018-08" db="EMBL/GenBank/DDBJ databases">
        <title>Meiothermus granaticius genome AF-68 sequencing project.</title>
        <authorList>
            <person name="Da Costa M.S."/>
            <person name="Albuquerque L."/>
            <person name="Raposo P."/>
            <person name="Froufe H.J.C."/>
            <person name="Barroso C.S."/>
            <person name="Egas C."/>
        </authorList>
    </citation>
    <scope>NUCLEOTIDE SEQUENCE [LARGE SCALE GENOMIC DNA]</scope>
    <source>
        <strain evidence="2 3">AF-68</strain>
    </source>
</reference>
<dbReference type="AlphaFoldDB" id="A0A399FA61"/>
<dbReference type="PANTHER" id="PTHR10587">
    <property type="entry name" value="GLYCOSYL TRANSFERASE-RELATED"/>
    <property type="match status" value="1"/>
</dbReference>
<feature type="domain" description="NodB homology" evidence="1">
    <location>
        <begin position="11"/>
        <end position="191"/>
    </location>
</feature>